<evidence type="ECO:0000256" key="1">
    <source>
        <dbReference type="ARBA" id="ARBA00001933"/>
    </source>
</evidence>
<protein>
    <submittedName>
        <fullName evidence="5">Cystathionine beta-lyase/cystathionine gamma-synthase</fullName>
    </submittedName>
</protein>
<proteinExistence type="inferred from homology"/>
<accession>A0A7W9ZJ25</accession>
<sequence>MTHLSPPLPHPDFTAAREILFARTDYATNAAAPPIFQTSLFSFDTYEDMAAVFAGEPRLVYSRGDNPTVMEFESLTAALEGAEAGRAFSSGMAAIAAVVMAFVQAGDRVVTVRNVYGDAFKLFEKLLVPLGVRFDYIDGTDPEAVAAALPGARLLYLENPTTLTFEEQDLSALTALARQHGVITAIDNSWATPLYQQPVRHGVDLVIHAASKYLGGYSDTVAGVVVGRKELIDRINGLTYPYLGAKLSPFEAFLLTRGLRSLPLRMPLHMAGGLEIAARLAAHDDVEQVFHPGLRPGGANRSLTGFGGVFSFEVSPAIDVPRFANALRHIRLGVSWGGPESLLVPLKVAVPATPSTVPNPFSRFGISPRLIRLAVGLEPVESLWEDLSTALTAARI</sequence>
<keyword evidence="5" id="KW-0456">Lyase</keyword>
<dbReference type="InterPro" id="IPR000277">
    <property type="entry name" value="Cys/Met-Metab_PyrdxlP-dep_enz"/>
</dbReference>
<evidence type="ECO:0000256" key="2">
    <source>
        <dbReference type="ARBA" id="ARBA00022898"/>
    </source>
</evidence>
<dbReference type="GO" id="GO:0019346">
    <property type="term" value="P:transsulfuration"/>
    <property type="evidence" value="ECO:0007669"/>
    <property type="project" value="InterPro"/>
</dbReference>
<dbReference type="PANTHER" id="PTHR11808">
    <property type="entry name" value="TRANS-SULFURATION ENZYME FAMILY MEMBER"/>
    <property type="match status" value="1"/>
</dbReference>
<dbReference type="NCBIfam" id="NF004627">
    <property type="entry name" value="PRK05968.1"/>
    <property type="match status" value="1"/>
</dbReference>
<dbReference type="EMBL" id="JACIIX010000023">
    <property type="protein sequence ID" value="MBB6212393.1"/>
    <property type="molecule type" value="Genomic_DNA"/>
</dbReference>
<evidence type="ECO:0000313" key="6">
    <source>
        <dbReference type="Proteomes" id="UP000544872"/>
    </source>
</evidence>
<evidence type="ECO:0000256" key="3">
    <source>
        <dbReference type="PIRSR" id="PIRSR001434-2"/>
    </source>
</evidence>
<dbReference type="GO" id="GO:0005737">
    <property type="term" value="C:cytoplasm"/>
    <property type="evidence" value="ECO:0007669"/>
    <property type="project" value="TreeGrafter"/>
</dbReference>
<reference evidence="5 6" key="1">
    <citation type="submission" date="2020-08" db="EMBL/GenBank/DDBJ databases">
        <title>Genomic Encyclopedia of Type Strains, Phase IV (KMG-IV): sequencing the most valuable type-strain genomes for metagenomic binning, comparative biology and taxonomic classification.</title>
        <authorList>
            <person name="Goeker M."/>
        </authorList>
    </citation>
    <scope>NUCLEOTIDE SEQUENCE [LARGE SCALE GENOMIC DNA]</scope>
    <source>
        <strain evidence="5 6">DSM 11590</strain>
    </source>
</reference>
<comment type="similarity">
    <text evidence="4">Belongs to the trans-sulfuration enzymes family.</text>
</comment>
<dbReference type="GO" id="GO:0030170">
    <property type="term" value="F:pyridoxal phosphate binding"/>
    <property type="evidence" value="ECO:0007669"/>
    <property type="project" value="InterPro"/>
</dbReference>
<name>A0A7W9ZJ25_NOVIT</name>
<feature type="modified residue" description="N6-(pyridoxal phosphate)lysine" evidence="3">
    <location>
        <position position="212"/>
    </location>
</feature>
<dbReference type="PIRSF" id="PIRSF001434">
    <property type="entry name" value="CGS"/>
    <property type="match status" value="1"/>
</dbReference>
<dbReference type="Pfam" id="PF01053">
    <property type="entry name" value="Cys_Met_Meta_PP"/>
    <property type="match status" value="1"/>
</dbReference>
<dbReference type="InterPro" id="IPR015421">
    <property type="entry name" value="PyrdxlP-dep_Trfase_major"/>
</dbReference>
<gene>
    <name evidence="5" type="ORF">FHS48_003847</name>
</gene>
<dbReference type="GO" id="GO:0016846">
    <property type="term" value="F:carbon-sulfur lyase activity"/>
    <property type="evidence" value="ECO:0007669"/>
    <property type="project" value="TreeGrafter"/>
</dbReference>
<dbReference type="Gene3D" id="3.90.1150.10">
    <property type="entry name" value="Aspartate Aminotransferase, domain 1"/>
    <property type="match status" value="1"/>
</dbReference>
<dbReference type="Proteomes" id="UP000544872">
    <property type="component" value="Unassembled WGS sequence"/>
</dbReference>
<dbReference type="FunFam" id="3.40.640.10:FF:000046">
    <property type="entry name" value="Cystathionine gamma-lyase"/>
    <property type="match status" value="1"/>
</dbReference>
<dbReference type="AlphaFoldDB" id="A0A7W9ZJ25"/>
<comment type="caution">
    <text evidence="5">The sequence shown here is derived from an EMBL/GenBank/DDBJ whole genome shotgun (WGS) entry which is preliminary data.</text>
</comment>
<organism evidence="5 6">
    <name type="scientific">Novispirillum itersonii</name>
    <name type="common">Aquaspirillum itersonii</name>
    <dbReference type="NCBI Taxonomy" id="189"/>
    <lineage>
        <taxon>Bacteria</taxon>
        <taxon>Pseudomonadati</taxon>
        <taxon>Pseudomonadota</taxon>
        <taxon>Alphaproteobacteria</taxon>
        <taxon>Rhodospirillales</taxon>
        <taxon>Novispirillaceae</taxon>
        <taxon>Novispirillum</taxon>
    </lineage>
</organism>
<dbReference type="SUPFAM" id="SSF53383">
    <property type="entry name" value="PLP-dependent transferases"/>
    <property type="match status" value="1"/>
</dbReference>
<keyword evidence="2 3" id="KW-0663">Pyridoxal phosphate</keyword>
<dbReference type="InterPro" id="IPR015424">
    <property type="entry name" value="PyrdxlP-dep_Trfase"/>
</dbReference>
<dbReference type="InterPro" id="IPR015422">
    <property type="entry name" value="PyrdxlP-dep_Trfase_small"/>
</dbReference>
<comment type="cofactor">
    <cofactor evidence="1 4">
        <name>pyridoxal 5'-phosphate</name>
        <dbReference type="ChEBI" id="CHEBI:597326"/>
    </cofactor>
</comment>
<dbReference type="Gene3D" id="3.40.640.10">
    <property type="entry name" value="Type I PLP-dependent aspartate aminotransferase-like (Major domain)"/>
    <property type="match status" value="1"/>
</dbReference>
<evidence type="ECO:0000256" key="4">
    <source>
        <dbReference type="RuleBase" id="RU362118"/>
    </source>
</evidence>
<evidence type="ECO:0000313" key="5">
    <source>
        <dbReference type="EMBL" id="MBB6212393.1"/>
    </source>
</evidence>
<dbReference type="RefSeq" id="WP_184266314.1">
    <property type="nucleotide sequence ID" value="NZ_JACIIX010000023.1"/>
</dbReference>
<keyword evidence="6" id="KW-1185">Reference proteome</keyword>